<sequence length="163" mass="17680">GTGSGQQSVTGLQASADPDCLWQVNAAMGEECRRGEPVKCGQSIRLVHYSTSKLLHSHRHTSPLSNNQEVSAFDGQDAGDNWTVECVAADSAGAAWRRETPVRLQHAETDMYLYASDAYMYGSPIRGQMEVSAVSAPDDNTLWRSEVDIALHAVPMTVLADDQ</sequence>
<gene>
    <name evidence="4" type="ORF">THASP1DRAFT_14603</name>
</gene>
<feature type="domain" description="MIR" evidence="3">
    <location>
        <begin position="93"/>
        <end position="148"/>
    </location>
</feature>
<dbReference type="SMART" id="SM00472">
    <property type="entry name" value="MIR"/>
    <property type="match status" value="2"/>
</dbReference>
<reference evidence="5" key="1">
    <citation type="journal article" date="2018" name="Nat. Microbiol.">
        <title>Leveraging single-cell genomics to expand the fungal tree of life.</title>
        <authorList>
            <person name="Ahrendt S.R."/>
            <person name="Quandt C.A."/>
            <person name="Ciobanu D."/>
            <person name="Clum A."/>
            <person name="Salamov A."/>
            <person name="Andreopoulos B."/>
            <person name="Cheng J.F."/>
            <person name="Woyke T."/>
            <person name="Pelin A."/>
            <person name="Henrissat B."/>
            <person name="Reynolds N.K."/>
            <person name="Benny G.L."/>
            <person name="Smith M.E."/>
            <person name="James T.Y."/>
            <person name="Grigoriev I.V."/>
        </authorList>
    </citation>
    <scope>NUCLEOTIDE SEQUENCE [LARGE SCALE GENOMIC DNA]</scope>
    <source>
        <strain evidence="5">RSA 1356</strain>
    </source>
</reference>
<dbReference type="Pfam" id="PF02815">
    <property type="entry name" value="MIR"/>
    <property type="match status" value="1"/>
</dbReference>
<proteinExistence type="predicted"/>
<feature type="domain" description="MIR" evidence="3">
    <location>
        <begin position="35"/>
        <end position="87"/>
    </location>
</feature>
<feature type="non-terminal residue" evidence="4">
    <location>
        <position position="1"/>
    </location>
</feature>
<evidence type="ECO:0000256" key="1">
    <source>
        <dbReference type="ARBA" id="ARBA00022729"/>
    </source>
</evidence>
<dbReference type="InterPro" id="IPR016093">
    <property type="entry name" value="MIR_motif"/>
</dbReference>
<dbReference type="AlphaFoldDB" id="A0A4P9XUC2"/>
<accession>A0A4P9XUC2</accession>
<name>A0A4P9XUC2_9FUNG</name>
<evidence type="ECO:0000313" key="5">
    <source>
        <dbReference type="Proteomes" id="UP000271241"/>
    </source>
</evidence>
<dbReference type="Proteomes" id="UP000271241">
    <property type="component" value="Unassembled WGS sequence"/>
</dbReference>
<keyword evidence="2" id="KW-0677">Repeat</keyword>
<protein>
    <submittedName>
        <fullName evidence="4">MIR motif-containing protein</fullName>
    </submittedName>
</protein>
<dbReference type="PANTHER" id="PTHR46809:SF2">
    <property type="entry name" value="GH21273P"/>
    <property type="match status" value="1"/>
</dbReference>
<dbReference type="EMBL" id="KZ992534">
    <property type="protein sequence ID" value="RKP09181.1"/>
    <property type="molecule type" value="Genomic_DNA"/>
</dbReference>
<dbReference type="STRING" id="78915.A0A4P9XUC2"/>
<dbReference type="Gene3D" id="2.80.10.50">
    <property type="match status" value="1"/>
</dbReference>
<dbReference type="InterPro" id="IPR036300">
    <property type="entry name" value="MIR_dom_sf"/>
</dbReference>
<keyword evidence="5" id="KW-1185">Reference proteome</keyword>
<organism evidence="4 5">
    <name type="scientific">Thamnocephalis sphaerospora</name>
    <dbReference type="NCBI Taxonomy" id="78915"/>
    <lineage>
        <taxon>Eukaryota</taxon>
        <taxon>Fungi</taxon>
        <taxon>Fungi incertae sedis</taxon>
        <taxon>Zoopagomycota</taxon>
        <taxon>Zoopagomycotina</taxon>
        <taxon>Zoopagomycetes</taxon>
        <taxon>Zoopagales</taxon>
        <taxon>Sigmoideomycetaceae</taxon>
        <taxon>Thamnocephalis</taxon>
    </lineage>
</organism>
<evidence type="ECO:0000256" key="2">
    <source>
        <dbReference type="ARBA" id="ARBA00022737"/>
    </source>
</evidence>
<dbReference type="PANTHER" id="PTHR46809">
    <property type="entry name" value="STROMAL CELL-DERIVED FACTOR 2-LIKE PROTEIN"/>
    <property type="match status" value="1"/>
</dbReference>
<evidence type="ECO:0000259" key="3">
    <source>
        <dbReference type="PROSITE" id="PS50919"/>
    </source>
</evidence>
<dbReference type="PROSITE" id="PS50919">
    <property type="entry name" value="MIR"/>
    <property type="match status" value="2"/>
</dbReference>
<dbReference type="OrthoDB" id="5588846at2759"/>
<dbReference type="SUPFAM" id="SSF82109">
    <property type="entry name" value="MIR domain"/>
    <property type="match status" value="1"/>
</dbReference>
<evidence type="ECO:0000313" key="4">
    <source>
        <dbReference type="EMBL" id="RKP09181.1"/>
    </source>
</evidence>
<keyword evidence="1" id="KW-0732">Signal</keyword>